<evidence type="ECO:0000313" key="16">
    <source>
        <dbReference type="RefSeq" id="XP_022245111.1"/>
    </source>
</evidence>
<dbReference type="Pfam" id="PF00211">
    <property type="entry name" value="Guanylate_cyc"/>
    <property type="match status" value="1"/>
</dbReference>
<evidence type="ECO:0000256" key="12">
    <source>
        <dbReference type="RuleBase" id="RU003431"/>
    </source>
</evidence>
<keyword evidence="7" id="KW-0472">Membrane</keyword>
<name>A0ABM1SNA5_LIMPO</name>
<dbReference type="Gene3D" id="1.10.510.10">
    <property type="entry name" value="Transferase(Phosphotransferase) domain 1"/>
    <property type="match status" value="1"/>
</dbReference>
<organism evidence="15 16">
    <name type="scientific">Limulus polyphemus</name>
    <name type="common">Atlantic horseshoe crab</name>
    <dbReference type="NCBI Taxonomy" id="6850"/>
    <lineage>
        <taxon>Eukaryota</taxon>
        <taxon>Metazoa</taxon>
        <taxon>Ecdysozoa</taxon>
        <taxon>Arthropoda</taxon>
        <taxon>Chelicerata</taxon>
        <taxon>Merostomata</taxon>
        <taxon>Xiphosura</taxon>
        <taxon>Limulidae</taxon>
        <taxon>Limulus</taxon>
    </lineage>
</organism>
<feature type="domain" description="Guanylate cyclase" evidence="14">
    <location>
        <begin position="350"/>
        <end position="489"/>
    </location>
</feature>
<dbReference type="PANTHER" id="PTHR11920:SF494">
    <property type="entry name" value="ATRIAL NATRIURETIC PEPTIDE RECEPTOR 2"/>
    <property type="match status" value="1"/>
</dbReference>
<evidence type="ECO:0000256" key="7">
    <source>
        <dbReference type="ARBA" id="ARBA00023136"/>
    </source>
</evidence>
<evidence type="ECO:0000256" key="2">
    <source>
        <dbReference type="ARBA" id="ARBA00004167"/>
    </source>
</evidence>
<evidence type="ECO:0000256" key="9">
    <source>
        <dbReference type="ARBA" id="ARBA00023239"/>
    </source>
</evidence>
<dbReference type="InterPro" id="IPR000719">
    <property type="entry name" value="Prot_kinase_dom"/>
</dbReference>
<dbReference type="SUPFAM" id="SSF56112">
    <property type="entry name" value="Protein kinase-like (PK-like)"/>
    <property type="match status" value="1"/>
</dbReference>
<keyword evidence="15" id="KW-1185">Reference proteome</keyword>
<evidence type="ECO:0000259" key="14">
    <source>
        <dbReference type="PROSITE" id="PS50125"/>
    </source>
</evidence>
<dbReference type="PANTHER" id="PTHR11920">
    <property type="entry name" value="GUANYLYL CYCLASE"/>
    <property type="match status" value="1"/>
</dbReference>
<dbReference type="Gene3D" id="3.30.70.1230">
    <property type="entry name" value="Nucleotide cyclase"/>
    <property type="match status" value="1"/>
</dbReference>
<accession>A0ABM1SNA5</accession>
<evidence type="ECO:0000256" key="11">
    <source>
        <dbReference type="RuleBase" id="RU000405"/>
    </source>
</evidence>
<dbReference type="RefSeq" id="XP_022245111.1">
    <property type="nucleotide sequence ID" value="XM_022389403.1"/>
</dbReference>
<keyword evidence="10 12" id="KW-0141">cGMP biosynthesis</keyword>
<dbReference type="InterPro" id="IPR018297">
    <property type="entry name" value="A/G_cyclase_CS"/>
</dbReference>
<keyword evidence="9 11" id="KW-0456">Lyase</keyword>
<comment type="subcellular location">
    <subcellularLocation>
        <location evidence="2">Membrane</location>
        <topology evidence="2">Single-pass membrane protein</topology>
    </subcellularLocation>
</comment>
<evidence type="ECO:0000256" key="10">
    <source>
        <dbReference type="ARBA" id="ARBA00023293"/>
    </source>
</evidence>
<proteinExistence type="inferred from homology"/>
<keyword evidence="4" id="KW-0812">Transmembrane</keyword>
<dbReference type="InterPro" id="IPR001245">
    <property type="entry name" value="Ser-Thr/Tyr_kinase_cat_dom"/>
</dbReference>
<dbReference type="CDD" id="cd07302">
    <property type="entry name" value="CHD"/>
    <property type="match status" value="1"/>
</dbReference>
<dbReference type="PROSITE" id="PS00452">
    <property type="entry name" value="GUANYLATE_CYCLASE_1"/>
    <property type="match status" value="1"/>
</dbReference>
<reference evidence="16" key="1">
    <citation type="submission" date="2025-08" db="UniProtKB">
        <authorList>
            <consortium name="RefSeq"/>
        </authorList>
    </citation>
    <scope>IDENTIFICATION</scope>
    <source>
        <tissue evidence="16">Muscle</tissue>
    </source>
</reference>
<dbReference type="InterPro" id="IPR001054">
    <property type="entry name" value="A/G_cyclase"/>
</dbReference>
<protein>
    <recommendedName>
        <fullName evidence="3 12">Guanylate cyclase</fullName>
        <ecNumber evidence="3 12">4.6.1.2</ecNumber>
    </recommendedName>
</protein>
<evidence type="ECO:0000256" key="6">
    <source>
        <dbReference type="ARBA" id="ARBA00022989"/>
    </source>
</evidence>
<keyword evidence="8" id="KW-0325">Glycoprotein</keyword>
<dbReference type="SMART" id="SM00044">
    <property type="entry name" value="CYCc"/>
    <property type="match status" value="1"/>
</dbReference>
<gene>
    <name evidence="16" type="primary">LOC106462216</name>
</gene>
<sequence>MADSGFGCKERHEAKSQMEGLTESTAFGVKIGLYKGIKVAVKSLEIGRLHVSRAVLLELKQIRNITHENLVRFVGFCPDEPNIALLSEFISRGSLRDLLDNDVIKIDWPFRFSIINDILEGLAFLHNSPIGFHGHLKSTNCVIDGRFMVKITDYGLLSLLAQDGFRVTCCFLCLETLLWTAPEHLRNKIFGQYGSEKGDIYSFAIILQEIVTRLQPFERSEKENQISPKEIIHKVKVGTKPPFRPEVSPEDCPLDFLDMLYSCWSEDPASRPNVSSIKQQMKKLSKGMGSGNFLDSLLKRMEQYATNLEQLVEEKSSAFLEEKKKSEELLYQVIPRLKYYMFDMNFKLITLTYTSIAVLSAESDVNPTISLKKMVTDSKVVDLLNDLYTTFDDIHENYDVYKVETIGDAYMVVSGLPVSNGNEHAREIARMSLTLREAIRNFKIRHRPERTMQIRIGMHTGSCAAGVVGLKMPRYCLFGDTVNTASRMESNGEANKIHVSPTSKAILETFRTFIISARGEVELKGKGKILTYWLEGESNDIPETNEQFLRRVKQEIMEVSD</sequence>
<dbReference type="GeneID" id="106462216"/>
<dbReference type="PROSITE" id="PS50011">
    <property type="entry name" value="PROTEIN_KINASE_DOM"/>
    <property type="match status" value="1"/>
</dbReference>
<evidence type="ECO:0000256" key="4">
    <source>
        <dbReference type="ARBA" id="ARBA00022692"/>
    </source>
</evidence>
<dbReference type="InterPro" id="IPR050401">
    <property type="entry name" value="Cyclic_nucleotide_synthase"/>
</dbReference>
<evidence type="ECO:0000256" key="5">
    <source>
        <dbReference type="ARBA" id="ARBA00022741"/>
    </source>
</evidence>
<dbReference type="PROSITE" id="PS50125">
    <property type="entry name" value="GUANYLATE_CYCLASE_2"/>
    <property type="match status" value="1"/>
</dbReference>
<keyword evidence="6" id="KW-1133">Transmembrane helix</keyword>
<feature type="domain" description="Protein kinase" evidence="13">
    <location>
        <begin position="1"/>
        <end position="284"/>
    </location>
</feature>
<evidence type="ECO:0000259" key="13">
    <source>
        <dbReference type="PROSITE" id="PS50011"/>
    </source>
</evidence>
<comment type="catalytic activity">
    <reaction evidence="1 12">
        <text>GTP = 3',5'-cyclic GMP + diphosphate</text>
        <dbReference type="Rhea" id="RHEA:13665"/>
        <dbReference type="ChEBI" id="CHEBI:33019"/>
        <dbReference type="ChEBI" id="CHEBI:37565"/>
        <dbReference type="ChEBI" id="CHEBI:57746"/>
        <dbReference type="EC" id="4.6.1.2"/>
    </reaction>
</comment>
<dbReference type="Pfam" id="PF07714">
    <property type="entry name" value="PK_Tyr_Ser-Thr"/>
    <property type="match status" value="1"/>
</dbReference>
<evidence type="ECO:0000256" key="1">
    <source>
        <dbReference type="ARBA" id="ARBA00001436"/>
    </source>
</evidence>
<dbReference type="Proteomes" id="UP000694941">
    <property type="component" value="Unplaced"/>
</dbReference>
<evidence type="ECO:0000313" key="15">
    <source>
        <dbReference type="Proteomes" id="UP000694941"/>
    </source>
</evidence>
<dbReference type="InterPro" id="IPR029787">
    <property type="entry name" value="Nucleotide_cyclase"/>
</dbReference>
<dbReference type="SUPFAM" id="SSF55073">
    <property type="entry name" value="Nucleotide cyclase"/>
    <property type="match status" value="1"/>
</dbReference>
<dbReference type="InterPro" id="IPR011009">
    <property type="entry name" value="Kinase-like_dom_sf"/>
</dbReference>
<evidence type="ECO:0000256" key="3">
    <source>
        <dbReference type="ARBA" id="ARBA00012202"/>
    </source>
</evidence>
<comment type="similarity">
    <text evidence="11">Belongs to the adenylyl cyclase class-4/guanylyl cyclase family.</text>
</comment>
<keyword evidence="5" id="KW-0547">Nucleotide-binding</keyword>
<dbReference type="EC" id="4.6.1.2" evidence="3 12"/>
<evidence type="ECO:0000256" key="8">
    <source>
        <dbReference type="ARBA" id="ARBA00023180"/>
    </source>
</evidence>